<evidence type="ECO:0000313" key="6">
    <source>
        <dbReference type="EMBL" id="TWT83333.1"/>
    </source>
</evidence>
<reference evidence="6 7" key="1">
    <citation type="submission" date="2019-02" db="EMBL/GenBank/DDBJ databases">
        <title>Deep-cultivation of Planctomycetes and their phenomic and genomic characterization uncovers novel biology.</title>
        <authorList>
            <person name="Wiegand S."/>
            <person name="Jogler M."/>
            <person name="Boedeker C."/>
            <person name="Pinto D."/>
            <person name="Vollmers J."/>
            <person name="Rivas-Marin E."/>
            <person name="Kohn T."/>
            <person name="Peeters S.H."/>
            <person name="Heuer A."/>
            <person name="Rast P."/>
            <person name="Oberbeckmann S."/>
            <person name="Bunk B."/>
            <person name="Jeske O."/>
            <person name="Meyerdierks A."/>
            <person name="Storesund J.E."/>
            <person name="Kallscheuer N."/>
            <person name="Luecker S."/>
            <person name="Lage O.M."/>
            <person name="Pohl T."/>
            <person name="Merkel B.J."/>
            <person name="Hornburger P."/>
            <person name="Mueller R.-W."/>
            <person name="Bruemmer F."/>
            <person name="Labrenz M."/>
            <person name="Spormann A.M."/>
            <person name="Op Den Camp H."/>
            <person name="Overmann J."/>
            <person name="Amann R."/>
            <person name="Jetten M.S.M."/>
            <person name="Mascher T."/>
            <person name="Medema M.H."/>
            <person name="Devos D.P."/>
            <person name="Kaster A.-K."/>
            <person name="Ovreas L."/>
            <person name="Rohde M."/>
            <person name="Galperin M.Y."/>
            <person name="Jogler C."/>
        </authorList>
    </citation>
    <scope>NUCLEOTIDE SEQUENCE [LARGE SCALE GENOMIC DNA]</scope>
    <source>
        <strain evidence="6 7">CA13</strain>
    </source>
</reference>
<gene>
    <name evidence="6" type="ORF">CA13_47980</name>
</gene>
<proteinExistence type="predicted"/>
<organism evidence="6 7">
    <name type="scientific">Novipirellula herctigrandis</name>
    <dbReference type="NCBI Taxonomy" id="2527986"/>
    <lineage>
        <taxon>Bacteria</taxon>
        <taxon>Pseudomonadati</taxon>
        <taxon>Planctomycetota</taxon>
        <taxon>Planctomycetia</taxon>
        <taxon>Pirellulales</taxon>
        <taxon>Pirellulaceae</taxon>
        <taxon>Novipirellula</taxon>
    </lineage>
</organism>
<dbReference type="GO" id="GO:0019825">
    <property type="term" value="F:oxygen binding"/>
    <property type="evidence" value="ECO:0007669"/>
    <property type="project" value="InterPro"/>
</dbReference>
<dbReference type="SUPFAM" id="SSF46458">
    <property type="entry name" value="Globin-like"/>
    <property type="match status" value="1"/>
</dbReference>
<evidence type="ECO:0000256" key="4">
    <source>
        <dbReference type="ARBA" id="ARBA00023004"/>
    </source>
</evidence>
<feature type="binding site" description="distal binding residue" evidence="5">
    <location>
        <position position="87"/>
    </location>
    <ligand>
        <name>heme</name>
        <dbReference type="ChEBI" id="CHEBI:30413"/>
    </ligand>
    <ligandPart>
        <name>Fe</name>
        <dbReference type="ChEBI" id="CHEBI:18248"/>
    </ligandPart>
</feature>
<sequence length="140" mass="15767">MLLEAFSPFWREEMSEDSEELFERIGGTLGLTNIVNSMYEKVLADPELAPIFEHANMDRIRKMQFEFLAGAFDGPLNYAGVELTAAHRNRGIRAHHFAQFCTHFAEAAREHGATDRDIDMALGRLATYKDKITGDSNVDG</sequence>
<evidence type="ECO:0000256" key="3">
    <source>
        <dbReference type="ARBA" id="ARBA00022723"/>
    </source>
</evidence>
<dbReference type="Proteomes" id="UP000315010">
    <property type="component" value="Unassembled WGS sequence"/>
</dbReference>
<evidence type="ECO:0000256" key="2">
    <source>
        <dbReference type="ARBA" id="ARBA00022617"/>
    </source>
</evidence>
<evidence type="ECO:0000313" key="7">
    <source>
        <dbReference type="Proteomes" id="UP000315010"/>
    </source>
</evidence>
<dbReference type="AlphaFoldDB" id="A0A5C5Z9X4"/>
<keyword evidence="1" id="KW-0813">Transport</keyword>
<dbReference type="GO" id="GO:0046872">
    <property type="term" value="F:metal ion binding"/>
    <property type="evidence" value="ECO:0007669"/>
    <property type="project" value="UniProtKB-KW"/>
</dbReference>
<dbReference type="Gene3D" id="1.10.490.10">
    <property type="entry name" value="Globins"/>
    <property type="match status" value="1"/>
</dbReference>
<dbReference type="InterPro" id="IPR012292">
    <property type="entry name" value="Globin/Proto"/>
</dbReference>
<accession>A0A5C5Z9X4</accession>
<dbReference type="InterPro" id="IPR009050">
    <property type="entry name" value="Globin-like_sf"/>
</dbReference>
<protein>
    <recommendedName>
        <fullName evidence="8">Group 1 truncated hemoglobin GlbN</fullName>
    </recommendedName>
</protein>
<dbReference type="CDD" id="cd00454">
    <property type="entry name" value="TrHb1_N"/>
    <property type="match status" value="1"/>
</dbReference>
<dbReference type="Pfam" id="PF01152">
    <property type="entry name" value="Bac_globin"/>
    <property type="match status" value="1"/>
</dbReference>
<comment type="caution">
    <text evidence="6">The sequence shown here is derived from an EMBL/GenBank/DDBJ whole genome shotgun (WGS) entry which is preliminary data.</text>
</comment>
<keyword evidence="7" id="KW-1185">Reference proteome</keyword>
<name>A0A5C5Z9X4_9BACT</name>
<keyword evidence="2 5" id="KW-0349">Heme</keyword>
<keyword evidence="4 5" id="KW-0408">Iron</keyword>
<keyword evidence="3 5" id="KW-0479">Metal-binding</keyword>
<dbReference type="InterPro" id="IPR001486">
    <property type="entry name" value="Hemoglobin_trunc"/>
</dbReference>
<evidence type="ECO:0000256" key="1">
    <source>
        <dbReference type="ARBA" id="ARBA00022448"/>
    </source>
</evidence>
<dbReference type="GO" id="GO:0020037">
    <property type="term" value="F:heme binding"/>
    <property type="evidence" value="ECO:0007669"/>
    <property type="project" value="InterPro"/>
</dbReference>
<dbReference type="EMBL" id="SJPJ01000001">
    <property type="protein sequence ID" value="TWT83333.1"/>
    <property type="molecule type" value="Genomic_DNA"/>
</dbReference>
<evidence type="ECO:0008006" key="8">
    <source>
        <dbReference type="Google" id="ProtNLM"/>
    </source>
</evidence>
<evidence type="ECO:0000256" key="5">
    <source>
        <dbReference type="PIRSR" id="PIRSR601486-1"/>
    </source>
</evidence>